<organism evidence="3 4">
    <name type="scientific">Halocaridina rubra</name>
    <name type="common">Hawaiian red shrimp</name>
    <dbReference type="NCBI Taxonomy" id="373956"/>
    <lineage>
        <taxon>Eukaryota</taxon>
        <taxon>Metazoa</taxon>
        <taxon>Ecdysozoa</taxon>
        <taxon>Arthropoda</taxon>
        <taxon>Crustacea</taxon>
        <taxon>Multicrustacea</taxon>
        <taxon>Malacostraca</taxon>
        <taxon>Eumalacostraca</taxon>
        <taxon>Eucarida</taxon>
        <taxon>Decapoda</taxon>
        <taxon>Pleocyemata</taxon>
        <taxon>Caridea</taxon>
        <taxon>Atyoidea</taxon>
        <taxon>Atyidae</taxon>
        <taxon>Halocaridina</taxon>
    </lineage>
</organism>
<name>A0AAN8XAA8_HALRR</name>
<proteinExistence type="predicted"/>
<dbReference type="AlphaFoldDB" id="A0AAN8XAA8"/>
<feature type="transmembrane region" description="Helical" evidence="2">
    <location>
        <begin position="149"/>
        <end position="172"/>
    </location>
</feature>
<keyword evidence="4" id="KW-1185">Reference proteome</keyword>
<evidence type="ECO:0000256" key="2">
    <source>
        <dbReference type="SAM" id="Phobius"/>
    </source>
</evidence>
<keyword evidence="2" id="KW-0472">Membrane</keyword>
<comment type="caution">
    <text evidence="3">The sequence shown here is derived from an EMBL/GenBank/DDBJ whole genome shotgun (WGS) entry which is preliminary data.</text>
</comment>
<protein>
    <recommendedName>
        <fullName evidence="5">Brain protein I3</fullName>
    </recommendedName>
</protein>
<evidence type="ECO:0000313" key="4">
    <source>
        <dbReference type="Proteomes" id="UP001381693"/>
    </source>
</evidence>
<dbReference type="Pfam" id="PF10164">
    <property type="entry name" value="BRI3"/>
    <property type="match status" value="1"/>
</dbReference>
<sequence>MDPNGTSADASPSAPPSDSFYPNLNMDTKAYPDDPPPPYSYLRAPVAPPQGLPPGVPQGAPQVLPTGVPQGSPQVLPQGQQQYSPVPDVSKNSSDIPKNAKGTPAVTATTNHSQPVQVVLQGDFANPVPPGVCHVCRKGKIKDSATCCSWFVCCLLLPFGIIPGLIAFCYACRKPKCTRCGFIHGKKK</sequence>
<keyword evidence="2" id="KW-1133">Transmembrane helix</keyword>
<feature type="compositionally biased region" description="Pro residues" evidence="1">
    <location>
        <begin position="46"/>
        <end position="56"/>
    </location>
</feature>
<feature type="compositionally biased region" description="Polar residues" evidence="1">
    <location>
        <begin position="69"/>
        <end position="96"/>
    </location>
</feature>
<dbReference type="EMBL" id="JAXCGZ010008814">
    <property type="protein sequence ID" value="KAK7077448.1"/>
    <property type="molecule type" value="Genomic_DNA"/>
</dbReference>
<dbReference type="InterPro" id="IPR019317">
    <property type="entry name" value="BRI3"/>
</dbReference>
<dbReference type="Proteomes" id="UP001381693">
    <property type="component" value="Unassembled WGS sequence"/>
</dbReference>
<feature type="region of interest" description="Disordered" evidence="1">
    <location>
        <begin position="1"/>
        <end position="108"/>
    </location>
</feature>
<accession>A0AAN8XAA8</accession>
<evidence type="ECO:0000256" key="1">
    <source>
        <dbReference type="SAM" id="MobiDB-lite"/>
    </source>
</evidence>
<feature type="compositionally biased region" description="Low complexity" evidence="1">
    <location>
        <begin position="7"/>
        <end position="19"/>
    </location>
</feature>
<evidence type="ECO:0008006" key="5">
    <source>
        <dbReference type="Google" id="ProtNLM"/>
    </source>
</evidence>
<keyword evidence="2" id="KW-0812">Transmembrane</keyword>
<reference evidence="3 4" key="1">
    <citation type="submission" date="2023-11" db="EMBL/GenBank/DDBJ databases">
        <title>Halocaridina rubra genome assembly.</title>
        <authorList>
            <person name="Smith C."/>
        </authorList>
    </citation>
    <scope>NUCLEOTIDE SEQUENCE [LARGE SCALE GENOMIC DNA]</scope>
    <source>
        <strain evidence="3">EP-1</strain>
        <tissue evidence="3">Whole</tissue>
    </source>
</reference>
<gene>
    <name evidence="3" type="ORF">SK128_006349</name>
</gene>
<evidence type="ECO:0000313" key="3">
    <source>
        <dbReference type="EMBL" id="KAK7077448.1"/>
    </source>
</evidence>